<reference evidence="2 3" key="1">
    <citation type="submission" date="2018-11" db="EMBL/GenBank/DDBJ databases">
        <authorList>
            <consortium name="Pathogen Informatics"/>
        </authorList>
    </citation>
    <scope>NUCLEOTIDE SEQUENCE [LARGE SCALE GENOMIC DNA]</scope>
</reference>
<name>A0A3P6NT95_ANISI</name>
<evidence type="ECO:0000259" key="1">
    <source>
        <dbReference type="Pfam" id="PF24760"/>
    </source>
</evidence>
<protein>
    <recommendedName>
        <fullName evidence="1">IF140 C-terminal TPR domain-containing protein</fullName>
    </recommendedName>
</protein>
<dbReference type="AlphaFoldDB" id="A0A3P6NT95"/>
<feature type="domain" description="IF140 C-terminal TPR" evidence="1">
    <location>
        <begin position="1"/>
        <end position="33"/>
    </location>
</feature>
<keyword evidence="3" id="KW-1185">Reference proteome</keyword>
<accession>A0A3P6NT95</accession>
<evidence type="ECO:0000313" key="2">
    <source>
        <dbReference type="EMBL" id="VDK18646.1"/>
    </source>
</evidence>
<organism evidence="2 3">
    <name type="scientific">Anisakis simplex</name>
    <name type="common">Herring worm</name>
    <dbReference type="NCBI Taxonomy" id="6269"/>
    <lineage>
        <taxon>Eukaryota</taxon>
        <taxon>Metazoa</taxon>
        <taxon>Ecdysozoa</taxon>
        <taxon>Nematoda</taxon>
        <taxon>Chromadorea</taxon>
        <taxon>Rhabditida</taxon>
        <taxon>Spirurina</taxon>
        <taxon>Ascaridomorpha</taxon>
        <taxon>Ascaridoidea</taxon>
        <taxon>Anisakidae</taxon>
        <taxon>Anisakis</taxon>
        <taxon>Anisakis simplex complex</taxon>
    </lineage>
</organism>
<dbReference type="Pfam" id="PF24760">
    <property type="entry name" value="TPR_IF140_C"/>
    <property type="match status" value="1"/>
</dbReference>
<gene>
    <name evidence="2" type="ORF">ASIM_LOCUS1326</name>
</gene>
<proteinExistence type="predicted"/>
<dbReference type="Proteomes" id="UP000267096">
    <property type="component" value="Unassembled WGS sequence"/>
</dbReference>
<evidence type="ECO:0000313" key="3">
    <source>
        <dbReference type="Proteomes" id="UP000267096"/>
    </source>
</evidence>
<dbReference type="InterPro" id="IPR056156">
    <property type="entry name" value="TPR_IF140_C"/>
</dbReference>
<dbReference type="EMBL" id="UYRR01001345">
    <property type="protein sequence ID" value="VDK18646.1"/>
    <property type="molecule type" value="Genomic_DNA"/>
</dbReference>
<sequence>MADEKGIEESVRIGDIYAVMIVHNVRKSNFKKVRTRKWMRLTANSLISVCLSFQAYTLIEQLQQRQPRIDVSRYVNAQILDTICDALQIKRITAILNTAQEVCSDEDGNAGGVVEYSHAMKRQLQQETSFGESTLRQVLD</sequence>
<dbReference type="OrthoDB" id="5868830at2759"/>